<keyword evidence="3" id="KW-1185">Reference proteome</keyword>
<keyword evidence="1" id="KW-0472">Membrane</keyword>
<accession>A0A061IYB3</accession>
<organism evidence="2 3">
    <name type="scientific">Trypanosoma rangeli SC58</name>
    <dbReference type="NCBI Taxonomy" id="429131"/>
    <lineage>
        <taxon>Eukaryota</taxon>
        <taxon>Discoba</taxon>
        <taxon>Euglenozoa</taxon>
        <taxon>Kinetoplastea</taxon>
        <taxon>Metakinetoplastina</taxon>
        <taxon>Trypanosomatida</taxon>
        <taxon>Trypanosomatidae</taxon>
        <taxon>Trypanosoma</taxon>
        <taxon>Herpetosoma</taxon>
    </lineage>
</organism>
<feature type="transmembrane region" description="Helical" evidence="1">
    <location>
        <begin position="345"/>
        <end position="372"/>
    </location>
</feature>
<sequence>MGCADVGIFMCCLVSIACKVKLFTETQAAGGAALGLSAPEAERLAQAFSTSAPLPSFTSPFAAVAVGGAAAARPTSAVGGRPQLHTSVDIGGHRGGPHPPGYDYSAPLCEVEVAGAAVEDADVCYSAGDDDSGSDDAEDALDGADPTVRLYSLSLTQRIMVGVNWLSVISNCLTYFLRPSQVLYAFLLCSSDIVLYVVTDPAVGRRGRRRSPLLRSLGLTPGIYVGGAAATAAAVSLDVREGGYQTSAWADRCAEARQKASPEMGSLLAAKHTTDAHGDAGTTLSHASRLEHSVGRHKLKTGAKYVPRLIHQRGLFLVAVNMAFLFALILFYLHHLLFWVGTVTGYLAACGTLYVLGCDVGLLLQVFGWLRFRCSFWAPSAPSLFPPVALVAALSSVDLFSASLPPASAMLNRRLRVLYATQLVFSFACSVFYFSMLLEEGAALYSTHVEFMRWYVGTVGLGLLDLARLLLFLSILWLGAGWDGKNWRQRLHGAEGWRL</sequence>
<keyword evidence="1" id="KW-1133">Transmembrane helix</keyword>
<evidence type="ECO:0000313" key="3">
    <source>
        <dbReference type="Proteomes" id="UP000031737"/>
    </source>
</evidence>
<reference evidence="2 3" key="1">
    <citation type="submission" date="2013-07" db="EMBL/GenBank/DDBJ databases">
        <authorList>
            <person name="Stoco P.H."/>
            <person name="Wagner G."/>
            <person name="Gerber A."/>
            <person name="Zaha A."/>
            <person name="Thompson C."/>
            <person name="Bartholomeu D.C."/>
            <person name="Luckemeyer D.D."/>
            <person name="Bahia D."/>
            <person name="Loreto E."/>
            <person name="Prestes E.B."/>
            <person name="Lima F.M."/>
            <person name="Rodrigues-Luiz G."/>
            <person name="Vallejo G.A."/>
            <person name="Filho J.F."/>
            <person name="Monteiro K.M."/>
            <person name="Tyler K.M."/>
            <person name="de Almeida L.G."/>
            <person name="Ortiz M.F."/>
            <person name="Siervo M.A."/>
            <person name="de Moraes M.H."/>
            <person name="Cunha O.L."/>
            <person name="Mendonca-Neto R."/>
            <person name="Silva R."/>
            <person name="Teixeira S.M."/>
            <person name="Murta S.M."/>
            <person name="Sincero T.C."/>
            <person name="Mendes T.A."/>
            <person name="Urmenyi T.P."/>
            <person name="Silva V.G."/>
            <person name="da Rocha W.D."/>
            <person name="Andersson B."/>
            <person name="Romanha A.J."/>
            <person name="Steindel M."/>
            <person name="de Vasconcelos A.T."/>
            <person name="Grisard E.C."/>
        </authorList>
    </citation>
    <scope>NUCLEOTIDE SEQUENCE [LARGE SCALE GENOMIC DNA]</scope>
    <source>
        <strain evidence="2 3">SC58</strain>
    </source>
</reference>
<evidence type="ECO:0000256" key="1">
    <source>
        <dbReference type="SAM" id="Phobius"/>
    </source>
</evidence>
<dbReference type="EMBL" id="AUPL01005443">
    <property type="protein sequence ID" value="ESL06876.1"/>
    <property type="molecule type" value="Genomic_DNA"/>
</dbReference>
<feature type="transmembrane region" description="Helical" evidence="1">
    <location>
        <begin position="417"/>
        <end position="434"/>
    </location>
</feature>
<protein>
    <submittedName>
        <fullName evidence="2">Uncharacterized protein</fullName>
    </submittedName>
</protein>
<dbReference type="AlphaFoldDB" id="A0A061IYB3"/>
<feature type="transmembrane region" description="Helical" evidence="1">
    <location>
        <begin position="454"/>
        <end position="480"/>
    </location>
</feature>
<dbReference type="VEuPathDB" id="TriTrypDB:TRSC58_05443"/>
<comment type="caution">
    <text evidence="2">The sequence shown here is derived from an EMBL/GenBank/DDBJ whole genome shotgun (WGS) entry which is preliminary data.</text>
</comment>
<name>A0A061IYB3_TRYRA</name>
<feature type="transmembrane region" description="Helical" evidence="1">
    <location>
        <begin position="314"/>
        <end position="333"/>
    </location>
</feature>
<keyword evidence="1" id="KW-0812">Transmembrane</keyword>
<gene>
    <name evidence="2" type="ORF">TRSC58_05443</name>
</gene>
<dbReference type="Proteomes" id="UP000031737">
    <property type="component" value="Unassembled WGS sequence"/>
</dbReference>
<dbReference type="OrthoDB" id="266828at2759"/>
<feature type="transmembrane region" description="Helical" evidence="1">
    <location>
        <begin position="384"/>
        <end position="405"/>
    </location>
</feature>
<proteinExistence type="predicted"/>
<evidence type="ECO:0000313" key="2">
    <source>
        <dbReference type="EMBL" id="ESL06876.1"/>
    </source>
</evidence>